<evidence type="ECO:0000313" key="4">
    <source>
        <dbReference type="Proteomes" id="UP000182114"/>
    </source>
</evidence>
<dbReference type="RefSeq" id="WP_074538128.1">
    <property type="nucleotide sequence ID" value="NZ_FNBD01000004.1"/>
</dbReference>
<keyword evidence="4" id="KW-1185">Reference proteome</keyword>
<protein>
    <recommendedName>
        <fullName evidence="5">DUF3592 domain-containing protein</fullName>
    </recommendedName>
</protein>
<reference evidence="4" key="1">
    <citation type="submission" date="2016-10" db="EMBL/GenBank/DDBJ databases">
        <authorList>
            <person name="Varghese N."/>
            <person name="Submissions S."/>
        </authorList>
    </citation>
    <scope>NUCLEOTIDE SEQUENCE [LARGE SCALE GENOMIC DNA]</scope>
    <source>
        <strain evidence="4">DSM 24729</strain>
    </source>
</reference>
<dbReference type="Proteomes" id="UP000182114">
    <property type="component" value="Unassembled WGS sequence"/>
</dbReference>
<proteinExistence type="predicted"/>
<evidence type="ECO:0008006" key="5">
    <source>
        <dbReference type="Google" id="ProtNLM"/>
    </source>
</evidence>
<evidence type="ECO:0000313" key="3">
    <source>
        <dbReference type="EMBL" id="SDE85728.1"/>
    </source>
</evidence>
<feature type="signal peptide" evidence="2">
    <location>
        <begin position="1"/>
        <end position="22"/>
    </location>
</feature>
<dbReference type="eggNOG" id="ENOG50311G6">
    <property type="taxonomic scope" value="Bacteria"/>
</dbReference>
<keyword evidence="1" id="KW-0472">Membrane</keyword>
<feature type="chain" id="PRO_5010370587" description="DUF3592 domain-containing protein" evidence="2">
    <location>
        <begin position="23"/>
        <end position="138"/>
    </location>
</feature>
<keyword evidence="2" id="KW-0732">Signal</keyword>
<evidence type="ECO:0000256" key="2">
    <source>
        <dbReference type="SAM" id="SignalP"/>
    </source>
</evidence>
<feature type="transmembrane region" description="Helical" evidence="1">
    <location>
        <begin position="111"/>
        <end position="129"/>
    </location>
</feature>
<evidence type="ECO:0000256" key="1">
    <source>
        <dbReference type="SAM" id="Phobius"/>
    </source>
</evidence>
<keyword evidence="1" id="KW-0812">Transmembrane</keyword>
<dbReference type="AlphaFoldDB" id="A0A1G7GC63"/>
<organism evidence="3 4">
    <name type="scientific">Cellulophaga baltica</name>
    <dbReference type="NCBI Taxonomy" id="76594"/>
    <lineage>
        <taxon>Bacteria</taxon>
        <taxon>Pseudomonadati</taxon>
        <taxon>Bacteroidota</taxon>
        <taxon>Flavobacteriia</taxon>
        <taxon>Flavobacteriales</taxon>
        <taxon>Flavobacteriaceae</taxon>
        <taxon>Cellulophaga</taxon>
    </lineage>
</organism>
<dbReference type="EMBL" id="FNBD01000004">
    <property type="protein sequence ID" value="SDE85728.1"/>
    <property type="molecule type" value="Genomic_DNA"/>
</dbReference>
<name>A0A1G7GC63_9FLAO</name>
<keyword evidence="1" id="KW-1133">Transmembrane helix</keyword>
<gene>
    <name evidence="3" type="ORF">SAMN04487992_104282</name>
</gene>
<sequence length="138" mass="15361">MTFTLKLIFFTLALLGGLLPLAAQEIDPTWIEAEATITETHKSIGRRGRTNAFADVTFTTKKEEAIQTRVEILAIPIYGAVKSTGDIIMIYYDPETPQVARSKNISFFNTYGMYILIALGIILSTARILKMRKKSISA</sequence>
<accession>A0A1G7GC63</accession>